<protein>
    <submittedName>
        <fullName evidence="2">Uncharacterized protein</fullName>
    </submittedName>
</protein>
<feature type="region of interest" description="Disordered" evidence="1">
    <location>
        <begin position="132"/>
        <end position="159"/>
    </location>
</feature>
<evidence type="ECO:0000313" key="3">
    <source>
        <dbReference type="Proteomes" id="UP001327560"/>
    </source>
</evidence>
<reference evidence="2 3" key="1">
    <citation type="submission" date="2023-10" db="EMBL/GenBank/DDBJ databases">
        <title>Chromosome-scale genome assembly provides insights into flower coloration mechanisms of Canna indica.</title>
        <authorList>
            <person name="Li C."/>
        </authorList>
    </citation>
    <scope>NUCLEOTIDE SEQUENCE [LARGE SCALE GENOMIC DNA]</scope>
    <source>
        <tissue evidence="2">Flower</tissue>
    </source>
</reference>
<dbReference type="AlphaFoldDB" id="A0AAQ3KG01"/>
<proteinExistence type="predicted"/>
<organism evidence="2 3">
    <name type="scientific">Canna indica</name>
    <name type="common">Indian-shot</name>
    <dbReference type="NCBI Taxonomy" id="4628"/>
    <lineage>
        <taxon>Eukaryota</taxon>
        <taxon>Viridiplantae</taxon>
        <taxon>Streptophyta</taxon>
        <taxon>Embryophyta</taxon>
        <taxon>Tracheophyta</taxon>
        <taxon>Spermatophyta</taxon>
        <taxon>Magnoliopsida</taxon>
        <taxon>Liliopsida</taxon>
        <taxon>Zingiberales</taxon>
        <taxon>Cannaceae</taxon>
        <taxon>Canna</taxon>
    </lineage>
</organism>
<keyword evidence="3" id="KW-1185">Reference proteome</keyword>
<accession>A0AAQ3KG01</accession>
<dbReference type="Proteomes" id="UP001327560">
    <property type="component" value="Chromosome 4"/>
</dbReference>
<dbReference type="EMBL" id="CP136893">
    <property type="protein sequence ID" value="WOL06218.1"/>
    <property type="molecule type" value="Genomic_DNA"/>
</dbReference>
<evidence type="ECO:0000256" key="1">
    <source>
        <dbReference type="SAM" id="MobiDB-lite"/>
    </source>
</evidence>
<name>A0AAQ3KG01_9LILI</name>
<gene>
    <name evidence="2" type="ORF">Cni_G14950</name>
</gene>
<evidence type="ECO:0000313" key="2">
    <source>
        <dbReference type="EMBL" id="WOL06218.1"/>
    </source>
</evidence>
<sequence>MAAAHVEHVAMVKSLWSAARRMLSVKLKGLLSSKWVSLGWRPDGARFKEEIRQWEETWKVAGYLHHYPSTKIPLSPFFSAAIPFSFNLVAPAAIPISSFSSSSSTSPIGSGSPFSFALVALHYIPLGEGLSSSSPAAPPQSAGPASSSPTPAGSPRTSPLLLHRDTNFHAALHSNFFSGSINEFSPCLNAFKFED</sequence>